<feature type="region of interest" description="Disordered" evidence="2">
    <location>
        <begin position="928"/>
        <end position="957"/>
    </location>
</feature>
<feature type="compositionally biased region" description="Basic and acidic residues" evidence="2">
    <location>
        <begin position="796"/>
        <end position="814"/>
    </location>
</feature>
<feature type="compositionally biased region" description="Basic and acidic residues" evidence="2">
    <location>
        <begin position="167"/>
        <end position="179"/>
    </location>
</feature>
<evidence type="ECO:0008006" key="5">
    <source>
        <dbReference type="Google" id="ProtNLM"/>
    </source>
</evidence>
<keyword evidence="4" id="KW-1185">Reference proteome</keyword>
<gene>
    <name evidence="3" type="ORF">HK097_008593</name>
</gene>
<dbReference type="PANTHER" id="PTHR21715">
    <property type="entry name" value="RH04127P"/>
    <property type="match status" value="1"/>
</dbReference>
<name>A0AAD5SBP7_9FUNG</name>
<sequence>MIIVDLMKVSNPEPYRPSSQNDDGNVYYFNFTTGESIWDHPCDEHYRTLYEREKAKRDGRPYQSNDSLASVDQGRRKSEEKISPATKTPPVLLETPKKLGPLPGLTNKPAAGHLPSLPSLSTTKKPSGSVENLSRSVSFSDDDLSDMLPQRQSVTSKPSTTKPTRPAPEDILKNVMERIDNDDDFDISEALSHQSKGSSGPKKAVTSAGTAAGEKKVSAEDMQTIESNWKEETDRVEKEEETKHRTAVQKLREKLKTDYDQVEHAEKLRHEKELEETRSKWKSDLSKVQKEEENKLQKSLADLKHSYAQKLQSVEVDEKDRYDKAARSVKEKYAEQLKRLEAEESGKIDAKAAQLARAQNVSKEEADRMEREIAEIRSKFGADLQWAKTEEQTKFDRELESIKTDFINRKRKAEKEEHEKHEASLKSLRRDLETTFTAQKATETSHLSKDLQTTFESRKKDLETSFNTQISNLQQTHSATISQIRSENAQKESEESARLTALLETTRKTYDQKLKQLEEECTKKEETLRTRLTQLDTDASKALAATTSDLASLRRENEIQLDAQKKRREELDLQKLDLDRTWKEIVDRKRKMDDESRKISEAQKGSLKREAKAIEDIERDVFERRAKLDRERDDLRREEKEVEGLRRRVADEKSAVLGVEKELVGVRNLQRERVGGGEGGDRSERERRTEELSSLHEDFKERLRKLTRDVKGGRISRKGTRKRDGDTILDLDGADTSEGSDMEEHKHHSSASSTSESESSGKDRSQSPTQQLRRRLHKEERQLQKAKKFLRQQHKSIKERQTELEKARSQWKEDVDEIAKRLDSGGLEESAYVEEASPPRQKQRSRHGPLDEIEGELERVLISLRSARANPGKFEKTRYPVVKAIAGCTPNLRSFPGSLLYVRHAHFSSSPQPQKSSFATALSVEPNTTALISRSRPPSSMSTTTTKSGQRLSPERRRAWEVGHTRTEALLAEHNAWLKGFVARNASIMGK</sequence>
<feature type="coiled-coil region" evidence="1">
    <location>
        <begin position="500"/>
        <end position="581"/>
    </location>
</feature>
<evidence type="ECO:0000256" key="1">
    <source>
        <dbReference type="SAM" id="Coils"/>
    </source>
</evidence>
<dbReference type="Proteomes" id="UP001212841">
    <property type="component" value="Unassembled WGS sequence"/>
</dbReference>
<proteinExistence type="predicted"/>
<feature type="compositionally biased region" description="Low complexity" evidence="2">
    <location>
        <begin position="155"/>
        <end position="164"/>
    </location>
</feature>
<dbReference type="AlphaFoldDB" id="A0AAD5SBP7"/>
<feature type="region of interest" description="Disordered" evidence="2">
    <location>
        <begin position="55"/>
        <end position="245"/>
    </location>
</feature>
<feature type="region of interest" description="Disordered" evidence="2">
    <location>
        <begin position="826"/>
        <end position="852"/>
    </location>
</feature>
<feature type="coiled-coil region" evidence="1">
    <location>
        <begin position="323"/>
        <end position="379"/>
    </location>
</feature>
<feature type="compositionally biased region" description="Acidic residues" evidence="2">
    <location>
        <begin position="727"/>
        <end position="741"/>
    </location>
</feature>
<reference evidence="3" key="1">
    <citation type="submission" date="2020-05" db="EMBL/GenBank/DDBJ databases">
        <title>Phylogenomic resolution of chytrid fungi.</title>
        <authorList>
            <person name="Stajich J.E."/>
            <person name="Amses K."/>
            <person name="Simmons R."/>
            <person name="Seto K."/>
            <person name="Myers J."/>
            <person name="Bonds A."/>
            <person name="Quandt C.A."/>
            <person name="Barry K."/>
            <person name="Liu P."/>
            <person name="Grigoriev I."/>
            <person name="Longcore J.E."/>
            <person name="James T.Y."/>
        </authorList>
    </citation>
    <scope>NUCLEOTIDE SEQUENCE</scope>
    <source>
        <strain evidence="3">JEL0318</strain>
    </source>
</reference>
<dbReference type="Gene3D" id="3.30.1470.10">
    <property type="entry name" value="Photosystem I PsaD, reaction center subunit II"/>
    <property type="match status" value="1"/>
</dbReference>
<protein>
    <recommendedName>
        <fullName evidence="5">WW domain-containing protein</fullName>
    </recommendedName>
</protein>
<feature type="coiled-coil region" evidence="1">
    <location>
        <begin position="248"/>
        <end position="291"/>
    </location>
</feature>
<feature type="compositionally biased region" description="Basic residues" evidence="2">
    <location>
        <begin position="784"/>
        <end position="795"/>
    </location>
</feature>
<dbReference type="InterPro" id="IPR001202">
    <property type="entry name" value="WW_dom"/>
</dbReference>
<feature type="compositionally biased region" description="Basic and acidic residues" evidence="2">
    <location>
        <begin position="228"/>
        <end position="245"/>
    </location>
</feature>
<feature type="compositionally biased region" description="Basic and acidic residues" evidence="2">
    <location>
        <begin position="73"/>
        <end position="82"/>
    </location>
</feature>
<feature type="compositionally biased region" description="Basic and acidic residues" evidence="2">
    <location>
        <begin position="667"/>
        <end position="712"/>
    </location>
</feature>
<dbReference type="CDD" id="cd00201">
    <property type="entry name" value="WW"/>
    <property type="match status" value="1"/>
</dbReference>
<evidence type="ECO:0000313" key="3">
    <source>
        <dbReference type="EMBL" id="KAJ3050459.1"/>
    </source>
</evidence>
<dbReference type="InterPro" id="IPR036020">
    <property type="entry name" value="WW_dom_sf"/>
</dbReference>
<dbReference type="EMBL" id="JADGJD010000511">
    <property type="protein sequence ID" value="KAJ3050459.1"/>
    <property type="molecule type" value="Genomic_DNA"/>
</dbReference>
<keyword evidence="1" id="KW-0175">Coiled coil</keyword>
<dbReference type="SUPFAM" id="SSF51045">
    <property type="entry name" value="WW domain"/>
    <property type="match status" value="1"/>
</dbReference>
<comment type="caution">
    <text evidence="3">The sequence shown here is derived from an EMBL/GenBank/DDBJ whole genome shotgun (WGS) entry which is preliminary data.</text>
</comment>
<feature type="compositionally biased region" description="Low complexity" evidence="2">
    <location>
        <begin position="933"/>
        <end position="948"/>
    </location>
</feature>
<dbReference type="InterPro" id="IPR053233">
    <property type="entry name" value="ABRA-related"/>
</dbReference>
<evidence type="ECO:0000256" key="2">
    <source>
        <dbReference type="SAM" id="MobiDB-lite"/>
    </source>
</evidence>
<feature type="region of interest" description="Disordered" evidence="2">
    <location>
        <begin position="667"/>
        <end position="814"/>
    </location>
</feature>
<feature type="coiled-coil region" evidence="1">
    <location>
        <begin position="618"/>
        <end position="655"/>
    </location>
</feature>
<organism evidence="3 4">
    <name type="scientific">Rhizophlyctis rosea</name>
    <dbReference type="NCBI Taxonomy" id="64517"/>
    <lineage>
        <taxon>Eukaryota</taxon>
        <taxon>Fungi</taxon>
        <taxon>Fungi incertae sedis</taxon>
        <taxon>Chytridiomycota</taxon>
        <taxon>Chytridiomycota incertae sedis</taxon>
        <taxon>Chytridiomycetes</taxon>
        <taxon>Rhizophlyctidales</taxon>
        <taxon>Rhizophlyctidaceae</taxon>
        <taxon>Rhizophlyctis</taxon>
    </lineage>
</organism>
<accession>A0AAD5SBP7</accession>
<feature type="compositionally biased region" description="Polar residues" evidence="2">
    <location>
        <begin position="118"/>
        <end position="139"/>
    </location>
</feature>
<dbReference type="PANTHER" id="PTHR21715:SF0">
    <property type="entry name" value="RH04127P"/>
    <property type="match status" value="1"/>
</dbReference>
<evidence type="ECO:0000313" key="4">
    <source>
        <dbReference type="Proteomes" id="UP001212841"/>
    </source>
</evidence>